<dbReference type="Gene3D" id="1.10.10.60">
    <property type="entry name" value="Homeodomain-like"/>
    <property type="match status" value="1"/>
</dbReference>
<dbReference type="InterPro" id="IPR018060">
    <property type="entry name" value="HTH_AraC"/>
</dbReference>
<reference evidence="5 6" key="1">
    <citation type="submission" date="2019-06" db="EMBL/GenBank/DDBJ databases">
        <title>Sorghum-associated microbial communities from plants grown in Nebraska, USA.</title>
        <authorList>
            <person name="Schachtman D."/>
        </authorList>
    </citation>
    <scope>NUCLEOTIDE SEQUENCE [LARGE SCALE GENOMIC DNA]</scope>
    <source>
        <strain evidence="5 6">1209</strain>
    </source>
</reference>
<dbReference type="RefSeq" id="WP_145663319.1">
    <property type="nucleotide sequence ID" value="NZ_VIWO01000001.1"/>
</dbReference>
<dbReference type="Proteomes" id="UP000320811">
    <property type="component" value="Unassembled WGS sequence"/>
</dbReference>
<evidence type="ECO:0000313" key="6">
    <source>
        <dbReference type="Proteomes" id="UP000320811"/>
    </source>
</evidence>
<dbReference type="EMBL" id="VIWO01000001">
    <property type="protein sequence ID" value="TWF45141.1"/>
    <property type="molecule type" value="Genomic_DNA"/>
</dbReference>
<keyword evidence="2" id="KW-0238">DNA-binding</keyword>
<dbReference type="InterPro" id="IPR009057">
    <property type="entry name" value="Homeodomain-like_sf"/>
</dbReference>
<dbReference type="Pfam" id="PF02311">
    <property type="entry name" value="AraC_binding"/>
    <property type="match status" value="1"/>
</dbReference>
<evidence type="ECO:0000313" key="5">
    <source>
        <dbReference type="EMBL" id="TWF45141.1"/>
    </source>
</evidence>
<feature type="domain" description="HTH araC/xylS-type" evidence="4">
    <location>
        <begin position="186"/>
        <end position="296"/>
    </location>
</feature>
<keyword evidence="6" id="KW-1185">Reference proteome</keyword>
<dbReference type="PROSITE" id="PS01124">
    <property type="entry name" value="HTH_ARAC_FAMILY_2"/>
    <property type="match status" value="1"/>
</dbReference>
<organism evidence="5 6">
    <name type="scientific">Chitinophaga polysaccharea</name>
    <dbReference type="NCBI Taxonomy" id="1293035"/>
    <lineage>
        <taxon>Bacteria</taxon>
        <taxon>Pseudomonadati</taxon>
        <taxon>Bacteroidota</taxon>
        <taxon>Chitinophagia</taxon>
        <taxon>Chitinophagales</taxon>
        <taxon>Chitinophagaceae</taxon>
        <taxon>Chitinophaga</taxon>
    </lineage>
</organism>
<dbReference type="Pfam" id="PF12833">
    <property type="entry name" value="HTH_18"/>
    <property type="match status" value="1"/>
</dbReference>
<evidence type="ECO:0000256" key="3">
    <source>
        <dbReference type="ARBA" id="ARBA00023163"/>
    </source>
</evidence>
<dbReference type="GO" id="GO:0003700">
    <property type="term" value="F:DNA-binding transcription factor activity"/>
    <property type="evidence" value="ECO:0007669"/>
    <property type="project" value="InterPro"/>
</dbReference>
<dbReference type="InterPro" id="IPR003313">
    <property type="entry name" value="AraC-bd"/>
</dbReference>
<dbReference type="OrthoDB" id="1096411at2"/>
<dbReference type="InterPro" id="IPR037923">
    <property type="entry name" value="HTH-like"/>
</dbReference>
<evidence type="ECO:0000259" key="4">
    <source>
        <dbReference type="PROSITE" id="PS01124"/>
    </source>
</evidence>
<name>A0A561Q444_9BACT</name>
<accession>A0A561Q444</accession>
<dbReference type="PANTHER" id="PTHR43280:SF32">
    <property type="entry name" value="TRANSCRIPTIONAL REGULATORY PROTEIN"/>
    <property type="match status" value="1"/>
</dbReference>
<evidence type="ECO:0000256" key="1">
    <source>
        <dbReference type="ARBA" id="ARBA00023015"/>
    </source>
</evidence>
<protein>
    <submittedName>
        <fullName evidence="5">AraC family transcriptional regulator</fullName>
    </submittedName>
</protein>
<dbReference type="SMART" id="SM00342">
    <property type="entry name" value="HTH_ARAC"/>
    <property type="match status" value="1"/>
</dbReference>
<dbReference type="SUPFAM" id="SSF46689">
    <property type="entry name" value="Homeodomain-like"/>
    <property type="match status" value="1"/>
</dbReference>
<dbReference type="SUPFAM" id="SSF51215">
    <property type="entry name" value="Regulatory protein AraC"/>
    <property type="match status" value="1"/>
</dbReference>
<evidence type="ECO:0000256" key="2">
    <source>
        <dbReference type="ARBA" id="ARBA00023125"/>
    </source>
</evidence>
<keyword evidence="1" id="KW-0805">Transcription regulation</keyword>
<dbReference type="GO" id="GO:0043565">
    <property type="term" value="F:sequence-specific DNA binding"/>
    <property type="evidence" value="ECO:0007669"/>
    <property type="project" value="InterPro"/>
</dbReference>
<proteinExistence type="predicted"/>
<sequence>MNRKESIAEFYSRHGQQYSQAGQFNIYRREEFACDATSLPTNRRDFYKISLVLEGEGIISLADKSIHVKGNTLSFMNPLIPYSWEPTTDNQTGYFCLFTEDFVNSNLKNDSLSQSPLFKVGGHHIFLLTDESARLISSIFENMLREIQSDYTNKYDLLRSYVQILMHEAMKIQPPDTFYQPANAAERISSLFLELLERQFPIDSPHQILKLKNANEFAAQLNVHTNHLNRALKETIGKTTTEWIAERMMKEAKALLRHSSWDIGEIGYSLGFEHASNFIIFFKKQSGVTPLQFRKEIGFSNHLQMPEAV</sequence>
<gene>
    <name evidence="5" type="ORF">FHW36_1011067</name>
</gene>
<dbReference type="AlphaFoldDB" id="A0A561Q444"/>
<comment type="caution">
    <text evidence="5">The sequence shown here is derived from an EMBL/GenBank/DDBJ whole genome shotgun (WGS) entry which is preliminary data.</text>
</comment>
<dbReference type="PANTHER" id="PTHR43280">
    <property type="entry name" value="ARAC-FAMILY TRANSCRIPTIONAL REGULATOR"/>
    <property type="match status" value="1"/>
</dbReference>
<keyword evidence="3" id="KW-0804">Transcription</keyword>